<dbReference type="EMBL" id="QKTX01000011">
    <property type="protein sequence ID" value="PZV80896.1"/>
    <property type="molecule type" value="Genomic_DNA"/>
</dbReference>
<reference evidence="1 2" key="1">
    <citation type="submission" date="2018-06" db="EMBL/GenBank/DDBJ databases">
        <title>Genomic Encyclopedia of Archaeal and Bacterial Type Strains, Phase II (KMG-II): from individual species to whole genera.</title>
        <authorList>
            <person name="Goeker M."/>
        </authorList>
    </citation>
    <scope>NUCLEOTIDE SEQUENCE [LARGE SCALE GENOMIC DNA]</scope>
    <source>
        <strain evidence="1 2">T4</strain>
    </source>
</reference>
<evidence type="ECO:0000313" key="2">
    <source>
        <dbReference type="Proteomes" id="UP000248917"/>
    </source>
</evidence>
<dbReference type="InterPro" id="IPR005358">
    <property type="entry name" value="Puta_zinc/iron-chelating_dom"/>
</dbReference>
<dbReference type="Proteomes" id="UP000248917">
    <property type="component" value="Unassembled WGS sequence"/>
</dbReference>
<organism evidence="1 2">
    <name type="scientific">Algoriphagus aquaeductus</name>
    <dbReference type="NCBI Taxonomy" id="475299"/>
    <lineage>
        <taxon>Bacteria</taxon>
        <taxon>Pseudomonadati</taxon>
        <taxon>Bacteroidota</taxon>
        <taxon>Cytophagia</taxon>
        <taxon>Cytophagales</taxon>
        <taxon>Cyclobacteriaceae</taxon>
        <taxon>Algoriphagus</taxon>
    </lineage>
</organism>
<dbReference type="AlphaFoldDB" id="A0A326RVF8"/>
<dbReference type="RefSeq" id="WP_111393685.1">
    <property type="nucleotide sequence ID" value="NZ_JBJINY010000026.1"/>
</dbReference>
<sequence length="200" mass="22483">MNLAEKSRAVEGIFKELEEESRQFHAEAGMGCISGCGFCCANPDVPASPLEFLPLAFDLYDKGLADEMANYLAMQESPGICVVYRPQSEDSTKGFCGNYAKRGMICRLFGASARRNNKTGQKELITCKILKSEKTELFQLATKRINEDLEMPLAPYFYTRLKDIDESLANQYPVNQAILMALELVLRFKFYQEADDSIQA</sequence>
<accession>A0A326RVF8</accession>
<comment type="caution">
    <text evidence="1">The sequence shown here is derived from an EMBL/GenBank/DDBJ whole genome shotgun (WGS) entry which is preliminary data.</text>
</comment>
<keyword evidence="2" id="KW-1185">Reference proteome</keyword>
<gene>
    <name evidence="1" type="ORF">CLV31_11162</name>
</gene>
<protein>
    <submittedName>
        <fullName evidence="1">Putative zinc-or iron-chelating protein</fullName>
    </submittedName>
</protein>
<proteinExistence type="predicted"/>
<name>A0A326RVF8_9BACT</name>
<dbReference type="Pfam" id="PF03692">
    <property type="entry name" value="CxxCxxCC"/>
    <property type="match status" value="1"/>
</dbReference>
<dbReference type="OrthoDB" id="9806610at2"/>
<evidence type="ECO:0000313" key="1">
    <source>
        <dbReference type="EMBL" id="PZV80896.1"/>
    </source>
</evidence>